<name>A0A1W7CV78_9ACTN</name>
<dbReference type="SUPFAM" id="SSF53850">
    <property type="entry name" value="Periplasmic binding protein-like II"/>
    <property type="match status" value="1"/>
</dbReference>
<evidence type="ECO:0000313" key="6">
    <source>
        <dbReference type="EMBL" id="ARQ68642.1"/>
    </source>
</evidence>
<keyword evidence="1" id="KW-1003">Cell membrane</keyword>
<dbReference type="Pfam" id="PF01547">
    <property type="entry name" value="SBP_bac_1"/>
    <property type="match status" value="1"/>
</dbReference>
<dbReference type="KEGG" id="smao:CAG99_07035"/>
<dbReference type="AlphaFoldDB" id="A0A1W7CV78"/>
<gene>
    <name evidence="6" type="ORF">CAG99_07035</name>
</gene>
<evidence type="ECO:0000256" key="3">
    <source>
        <dbReference type="ARBA" id="ARBA00023136"/>
    </source>
</evidence>
<keyword evidence="7" id="KW-1185">Reference proteome</keyword>
<proteinExistence type="predicted"/>
<evidence type="ECO:0000313" key="7">
    <source>
        <dbReference type="Proteomes" id="UP000194218"/>
    </source>
</evidence>
<evidence type="ECO:0000256" key="2">
    <source>
        <dbReference type="ARBA" id="ARBA00022729"/>
    </source>
</evidence>
<organism evidence="6 7">
    <name type="scientific">Streptomyces marincola</name>
    <dbReference type="NCBI Taxonomy" id="2878388"/>
    <lineage>
        <taxon>Bacteria</taxon>
        <taxon>Bacillati</taxon>
        <taxon>Actinomycetota</taxon>
        <taxon>Actinomycetes</taxon>
        <taxon>Kitasatosporales</taxon>
        <taxon>Streptomycetaceae</taxon>
        <taxon>Streptomyces</taxon>
    </lineage>
</organism>
<dbReference type="InterPro" id="IPR050490">
    <property type="entry name" value="Bact_solute-bd_prot1"/>
</dbReference>
<protein>
    <recommendedName>
        <fullName evidence="8">Multiple sugar transport system substrate-binding protein</fullName>
    </recommendedName>
</protein>
<sequence length="460" mass="49247">MTSCTCIDSCAVLGQGAVAHATEGAAVVSHRRNPTVRGLLAAGLATAVLTSCGLSDSAGGGPTTITFWSWTSGSEQLADGFNASQDDIHVVFEQIPAGTSGGYSKMYNAVRAGKSPDVVNVEYPQVPAFVAHEVIQPLDEYGVEDLRGQYPEWAWNQVALGGEIHAVPINMAPQILLYRADIFEERGYEPPATWPEFRDLAERVRADDEDAVLATVSNTDASLFAGFAWQAGATWFDTSSGVWQVDSTDEASMSMARYWDEIAADDLVNMEPVFAEKHIADLQQGRSLAMIAAPWMLGNLSRFVPDLAGSWGAAPIPTWGDTAAGNYGGSTFALPMGAEHPEEAMEFARWVATSPDAVAAAAPVSAAMPANSTLFDSWRTELEAANPYVQGMGLPEVALAAAESVPPSWEWGPDMTDGFARLMDEMSTSVGEPGGIERALRRWQDGTVEQLRLRGFDVNT</sequence>
<dbReference type="Proteomes" id="UP000194218">
    <property type="component" value="Chromosome"/>
</dbReference>
<dbReference type="PANTHER" id="PTHR43649:SF33">
    <property type="entry name" value="POLYGALACTURONAN_RHAMNOGALACTURONAN-BINDING PROTEIN YTCQ"/>
    <property type="match status" value="1"/>
</dbReference>
<dbReference type="InterPro" id="IPR006059">
    <property type="entry name" value="SBP"/>
</dbReference>
<evidence type="ECO:0008006" key="8">
    <source>
        <dbReference type="Google" id="ProtNLM"/>
    </source>
</evidence>
<evidence type="ECO:0000256" key="4">
    <source>
        <dbReference type="ARBA" id="ARBA00023139"/>
    </source>
</evidence>
<dbReference type="PANTHER" id="PTHR43649">
    <property type="entry name" value="ARABINOSE-BINDING PROTEIN-RELATED"/>
    <property type="match status" value="1"/>
</dbReference>
<reference evidence="6 7" key="1">
    <citation type="submission" date="2017-05" db="EMBL/GenBank/DDBJ databases">
        <title>Complete genome sequence of Streptomyces sp. SCSIO 03032 revealed the diverse biosynthetic pathways for its bioactive secondary metabolites.</title>
        <authorList>
            <person name="Ma L."/>
            <person name="Zhu Y."/>
            <person name="Zhang W."/>
            <person name="Zhang G."/>
            <person name="Tian X."/>
            <person name="Zhang S."/>
            <person name="Zhang C."/>
        </authorList>
    </citation>
    <scope>NUCLEOTIDE SEQUENCE [LARGE SCALE GENOMIC DNA]</scope>
    <source>
        <strain evidence="6 7">SCSIO 03032</strain>
    </source>
</reference>
<evidence type="ECO:0000256" key="5">
    <source>
        <dbReference type="ARBA" id="ARBA00023288"/>
    </source>
</evidence>
<dbReference type="Gene3D" id="3.40.190.10">
    <property type="entry name" value="Periplasmic binding protein-like II"/>
    <property type="match status" value="1"/>
</dbReference>
<keyword evidence="5" id="KW-0449">Lipoprotein</keyword>
<keyword evidence="4" id="KW-0564">Palmitate</keyword>
<keyword evidence="2" id="KW-0732">Signal</keyword>
<evidence type="ECO:0000256" key="1">
    <source>
        <dbReference type="ARBA" id="ARBA00022475"/>
    </source>
</evidence>
<keyword evidence="3" id="KW-0472">Membrane</keyword>
<dbReference type="EMBL" id="CP021121">
    <property type="protein sequence ID" value="ARQ68642.1"/>
    <property type="molecule type" value="Genomic_DNA"/>
</dbReference>
<accession>A0A1W7CV78</accession>